<dbReference type="OrthoDB" id="7484295at2759"/>
<dbReference type="Proteomes" id="UP000691718">
    <property type="component" value="Unassembled WGS sequence"/>
</dbReference>
<evidence type="ECO:0000313" key="1">
    <source>
        <dbReference type="EMBL" id="CAG5042988.1"/>
    </source>
</evidence>
<accession>A0A8S3XYT9</accession>
<gene>
    <name evidence="1" type="ORF">PAPOLLO_LOCUS22578</name>
</gene>
<organism evidence="1 2">
    <name type="scientific">Parnassius apollo</name>
    <name type="common">Apollo butterfly</name>
    <name type="synonym">Papilio apollo</name>
    <dbReference type="NCBI Taxonomy" id="110799"/>
    <lineage>
        <taxon>Eukaryota</taxon>
        <taxon>Metazoa</taxon>
        <taxon>Ecdysozoa</taxon>
        <taxon>Arthropoda</taxon>
        <taxon>Hexapoda</taxon>
        <taxon>Insecta</taxon>
        <taxon>Pterygota</taxon>
        <taxon>Neoptera</taxon>
        <taxon>Endopterygota</taxon>
        <taxon>Lepidoptera</taxon>
        <taxon>Glossata</taxon>
        <taxon>Ditrysia</taxon>
        <taxon>Papilionoidea</taxon>
        <taxon>Papilionidae</taxon>
        <taxon>Parnassiinae</taxon>
        <taxon>Parnassini</taxon>
        <taxon>Parnassius</taxon>
        <taxon>Parnassius</taxon>
    </lineage>
</organism>
<dbReference type="EMBL" id="CAJQZP010001392">
    <property type="protein sequence ID" value="CAG5042988.1"/>
    <property type="molecule type" value="Genomic_DNA"/>
</dbReference>
<sequence>MMQNMFKDLREDFNNEISSISENIDLMRSDLDTLSVITKDIKGELASLRHDQTNLKQKIILIENKHDNLQRGVLEIQNALDFNCDMSDKLGQRVERLETDCVKTLKPLKSYLILSRRLKLWSSMLGAVTLRYVVSQKKGMKT</sequence>
<dbReference type="AlphaFoldDB" id="A0A8S3XYT9"/>
<evidence type="ECO:0000313" key="2">
    <source>
        <dbReference type="Proteomes" id="UP000691718"/>
    </source>
</evidence>
<comment type="caution">
    <text evidence="1">The sequence shown here is derived from an EMBL/GenBank/DDBJ whole genome shotgun (WGS) entry which is preliminary data.</text>
</comment>
<protein>
    <submittedName>
        <fullName evidence="1">(apollo) hypothetical protein</fullName>
    </submittedName>
</protein>
<name>A0A8S3XYT9_PARAO</name>
<proteinExistence type="predicted"/>
<reference evidence="1" key="1">
    <citation type="submission" date="2021-04" db="EMBL/GenBank/DDBJ databases">
        <authorList>
            <person name="Tunstrom K."/>
        </authorList>
    </citation>
    <scope>NUCLEOTIDE SEQUENCE</scope>
</reference>
<keyword evidence="2" id="KW-1185">Reference proteome</keyword>